<dbReference type="SUPFAM" id="SSF57889">
    <property type="entry name" value="Cysteine-rich domain"/>
    <property type="match status" value="1"/>
</dbReference>
<dbReference type="InterPro" id="IPR029023">
    <property type="entry name" value="Tensin_phosphatase"/>
</dbReference>
<feature type="compositionally biased region" description="Polar residues" evidence="11">
    <location>
        <begin position="870"/>
        <end position="879"/>
    </location>
</feature>
<evidence type="ECO:0000256" key="2">
    <source>
        <dbReference type="ARBA" id="ARBA00007881"/>
    </source>
</evidence>
<dbReference type="InterPro" id="IPR035892">
    <property type="entry name" value="C2_domain_sf"/>
</dbReference>
<dbReference type="GO" id="GO:0005925">
    <property type="term" value="C:focal adhesion"/>
    <property type="evidence" value="ECO:0007669"/>
    <property type="project" value="UniProtKB-SubCell"/>
</dbReference>
<evidence type="ECO:0000256" key="3">
    <source>
        <dbReference type="ARBA" id="ARBA00022553"/>
    </source>
</evidence>
<keyword evidence="3" id="KW-0597">Phosphoprotein</keyword>
<dbReference type="PROSITE" id="PS50001">
    <property type="entry name" value="SH2"/>
    <property type="match status" value="1"/>
</dbReference>
<keyword evidence="7" id="KW-0904">Protein phosphatase</keyword>
<dbReference type="InterPro" id="IPR003595">
    <property type="entry name" value="Tyr_Pase_cat"/>
</dbReference>
<evidence type="ECO:0000259" key="14">
    <source>
        <dbReference type="PROSITE" id="PS51181"/>
    </source>
</evidence>
<sequence>MGCTVSFICCEEDFLQMPLYQHEDEKKKEPEELEALHSHTFRVKTFKKTKHCGVCRQNIAQDGLVCRVCRTACHKKCEAKVSSSCVPATNYELVPSSSLALKHVDTMGSTKSSKSVESRRRPSRSASLLQALDEGYELDLIYITERIISVSFPSSVEEQNYAANLREVASMLRSKHGHSYLLFNLSEKRYDISQLNPKVLDFGWPDHHAPALDKICSICKAMDTWLSADSHNVVVIHNKGNRGRTGVVVAAYMHYSNISASADQALDRFAMKRFYEDKVLPVGQPSQKRYVEYFSGLLSGQIKINNKPLFLHHVIMHGIPDFESKGGCRPFLKIYQAMQPVYTSGIYNVQGDSQTSICITIEPGLLLKGDILLKCYHKRYRSPCRDVIFRVQFHTCAVHDLGIVFGKDELDETFKDDRFPEYGKVEFIFSFGPEKIHGQGMDHLENGPTVSVDYNTQDPLIRWDSYENFNQLCEDTTDDVIHTQGPLDGSLYAKVRKKESGEGTVTSNGLPATAVEHALPAGDHALSVSSDSGNSTASIKTDRTDEATSAPQASTVSQTHVTVDEVVPSVRQQAPPAQQPISPKEKKELEQLLSGLEGPLHRQAYVSTPTSAAAAGMLHLVPAQVHVNGHSGIDRETDILDDELPTSQEGNSVDSLGTFSSTDGRATPADLYYQSEPLINGQESVPYLERNIPEKPLETIQPHVGRSDKPVALIQSDLTPSLENYMATQNGNLFRSRSFGAEPKSMPQAPTRTTSSRDAVQRGLNVWQRFGVPEEPVTEGITFSPLPSVSMSTHHSLPQFPQRHSASQEEIEQSIETLNLLMSNLEPSRSVVSKSQSAPLREMVVTTQPSFSQSQTRPSLQTDAAPVPSLASNLSIAHTSSGKPGSPEPSPFNRSPNYSSATSGSSQIPPSLSPHLQLKPIARFPTSIQPSDVLEPQRSPSSASASSQPRDGEPEEVFNVEGLVAQRVAGVQARSAPPDEPTILPRRRITSEGHSDDALSPDVPVRSPVRCVSPEFVSAIAMNPGGRPKEKNMHSYREAFEEMEGGPISPTPTAGGEALPQTPAFPVSPQTPYFNLCRSPPGLTKTPLSALGLKPHNPAEILLNQTGSGPRSYVESVARSAVVGGQPPTSPRSLSPPGDIKQRGPSPTTHTLNPPLSSSSPIQDSQGDHLQAESSISTPSQPTFDSGFHSHPPESSYPTRTPSNQDLNPSTSPYLDSSSPTSSYFGSTTPTLSYLGPSSLLGSYPGSEPSPPLSEPSKTTHGNESLQLQPNIHCSNYKPVLQQNFSVKQDGSIQTGQTPPSNGFEIVMADLGGSPILGRHLPQGAQSSPVLSRQTSQHSPILSRQPSLGQAIQSSPVLSRQPSITHPQGSPVLGCHSSVTQMSQRSPSLDRHPMHSGYTTPDERHGNLSRQSSSSGYQGPPTPSFPISPAGYSDGGMSVGFRQGSPAPGFQPQLPEKRRMSSGDRPNGALSYGTLNGKIMSPVSGGSTPGYFHTLSDFSRFNMNDGTPETKLNVKFVQDTTKFWYKPDISREQAINLLKDREPGAFVIRDSHSFRGAYGLAMKVASPPPSVHQSKKGDITNELVRHFLIESSPKGVKLKGCPNEPYFGCLSALVYQHAITPLALPCKLLIPTTDLMEEAPEVTATNPLAERLKQGAVQRAPAESHACNVLYINSVEMESLTGPQAVAKAISETLAAASPPTATVVHFKVSSQGITLTDNQRKLFFRRHYPANTVTFCNTDPQDRKWSNPEGGPAKLFGFVARKQGSTTDNIGHIFAELDPDQPASAIVNFVSKIIASQPR</sequence>
<dbReference type="InterPro" id="IPR013625">
    <property type="entry name" value="PTB"/>
</dbReference>
<evidence type="ECO:0000256" key="5">
    <source>
        <dbReference type="ARBA" id="ARBA00022801"/>
    </source>
</evidence>
<dbReference type="Gene3D" id="3.30.505.10">
    <property type="entry name" value="SH2 domain"/>
    <property type="match status" value="1"/>
</dbReference>
<dbReference type="GO" id="GO:0004721">
    <property type="term" value="F:phosphoprotein phosphatase activity"/>
    <property type="evidence" value="ECO:0007669"/>
    <property type="project" value="UniProtKB-KW"/>
</dbReference>
<dbReference type="GeneTree" id="ENSGT00940000155400"/>
<dbReference type="Gene3D" id="3.30.60.20">
    <property type="match status" value="1"/>
</dbReference>
<dbReference type="SUPFAM" id="SSF52799">
    <property type="entry name" value="(Phosphotyrosine protein) phosphatases II"/>
    <property type="match status" value="1"/>
</dbReference>
<dbReference type="FunFam" id="3.90.190.10:FF:000010">
    <property type="entry name" value="tensin-1 isoform X2"/>
    <property type="match status" value="1"/>
</dbReference>
<feature type="compositionally biased region" description="Polar residues" evidence="11">
    <location>
        <begin position="527"/>
        <end position="539"/>
    </location>
</feature>
<feature type="domain" description="C2 tensin-type" evidence="15">
    <location>
        <begin position="306"/>
        <end position="432"/>
    </location>
</feature>
<evidence type="ECO:0000313" key="17">
    <source>
        <dbReference type="Proteomes" id="UP000002852"/>
    </source>
</evidence>
<feature type="compositionally biased region" description="Low complexity" evidence="11">
    <location>
        <begin position="937"/>
        <end position="949"/>
    </location>
</feature>
<feature type="compositionally biased region" description="Polar residues" evidence="11">
    <location>
        <begin position="547"/>
        <end position="560"/>
    </location>
</feature>
<dbReference type="Gene3D" id="3.90.190.10">
    <property type="entry name" value="Protein tyrosine phosphatase superfamily"/>
    <property type="match status" value="1"/>
</dbReference>
<dbReference type="SUPFAM" id="SSF50729">
    <property type="entry name" value="PH domain-like"/>
    <property type="match status" value="1"/>
</dbReference>
<feature type="compositionally biased region" description="Polar residues" evidence="11">
    <location>
        <begin position="1324"/>
        <end position="1368"/>
    </location>
</feature>
<dbReference type="Pfam" id="PF00130">
    <property type="entry name" value="C1_1"/>
    <property type="match status" value="1"/>
</dbReference>
<accession>M4A4C3</accession>
<proteinExistence type="inferred from homology"/>
<dbReference type="PANTHER" id="PTHR45734:SF3">
    <property type="entry name" value="TENSIN-1"/>
    <property type="match status" value="1"/>
</dbReference>
<dbReference type="GO" id="GO:0010761">
    <property type="term" value="P:fibroblast migration"/>
    <property type="evidence" value="ECO:0007669"/>
    <property type="project" value="TreeGrafter"/>
</dbReference>
<dbReference type="Pfam" id="PF08416">
    <property type="entry name" value="PTB"/>
    <property type="match status" value="1"/>
</dbReference>
<dbReference type="InterPro" id="IPR014020">
    <property type="entry name" value="Tensin_C2-dom"/>
</dbReference>
<comment type="subcellular location">
    <subcellularLocation>
        <location evidence="1">Cell junction</location>
        <location evidence="1">Focal adhesion</location>
    </subcellularLocation>
</comment>
<feature type="region of interest" description="Disordered" evidence="11">
    <location>
        <begin position="969"/>
        <end position="1006"/>
    </location>
</feature>
<evidence type="ECO:0000259" key="15">
    <source>
        <dbReference type="PROSITE" id="PS51182"/>
    </source>
</evidence>
<keyword evidence="5" id="KW-0378">Hydrolase</keyword>
<dbReference type="Pfam" id="PF10409">
    <property type="entry name" value="PTEN_C2"/>
    <property type="match status" value="1"/>
</dbReference>
<reference evidence="16" key="3">
    <citation type="submission" date="2025-08" db="UniProtKB">
        <authorList>
            <consortium name="Ensembl"/>
        </authorList>
    </citation>
    <scope>IDENTIFICATION</scope>
    <source>
        <strain evidence="16">JP 163 A</strain>
    </source>
</reference>
<feature type="compositionally biased region" description="Polar residues" evidence="11">
    <location>
        <begin position="1172"/>
        <end position="1184"/>
    </location>
</feature>
<feature type="region of interest" description="Disordered" evidence="11">
    <location>
        <begin position="739"/>
        <end position="758"/>
    </location>
</feature>
<dbReference type="InterPro" id="IPR006020">
    <property type="entry name" value="PTB/PI_dom"/>
</dbReference>
<feature type="region of interest" description="Disordered" evidence="11">
    <location>
        <begin position="846"/>
        <end position="914"/>
    </location>
</feature>
<dbReference type="Gene3D" id="2.30.29.30">
    <property type="entry name" value="Pleckstrin-homology domain (PH domain)/Phosphotyrosine-binding domain (PTB)"/>
    <property type="match status" value="1"/>
</dbReference>
<dbReference type="InterPro" id="IPR000980">
    <property type="entry name" value="SH2"/>
</dbReference>
<feature type="compositionally biased region" description="Polar residues" evidence="11">
    <location>
        <begin position="1408"/>
        <end position="1417"/>
    </location>
</feature>
<feature type="region of interest" description="Disordered" evidence="11">
    <location>
        <begin position="931"/>
        <end position="954"/>
    </location>
</feature>
<protein>
    <submittedName>
        <fullName evidence="16">Tensin 1</fullName>
    </submittedName>
</protein>
<dbReference type="eggNOG" id="KOG2283">
    <property type="taxonomic scope" value="Eukaryota"/>
</dbReference>
<dbReference type="STRING" id="8083.ENSXMAP00000009317"/>
<feature type="compositionally biased region" description="Polar residues" evidence="11">
    <location>
        <begin position="1196"/>
        <end position="1208"/>
    </location>
</feature>
<dbReference type="eggNOG" id="KOG1930">
    <property type="taxonomic scope" value="Eukaryota"/>
</dbReference>
<keyword evidence="4" id="KW-0479">Metal-binding</keyword>
<dbReference type="InterPro" id="IPR011993">
    <property type="entry name" value="PH-like_dom_sf"/>
</dbReference>
<dbReference type="SMART" id="SM01326">
    <property type="entry name" value="PTEN_C2"/>
    <property type="match status" value="1"/>
</dbReference>
<dbReference type="Gene3D" id="2.60.40.1110">
    <property type="match status" value="1"/>
</dbReference>
<keyword evidence="9 10" id="KW-0727">SH2 domain</keyword>
<dbReference type="PROSITE" id="PS51181">
    <property type="entry name" value="PPASE_TENSIN"/>
    <property type="match status" value="1"/>
</dbReference>
<feature type="domain" description="SH2" evidence="12">
    <location>
        <begin position="1524"/>
        <end position="1632"/>
    </location>
</feature>
<evidence type="ECO:0000256" key="11">
    <source>
        <dbReference type="SAM" id="MobiDB-lite"/>
    </source>
</evidence>
<feature type="domain" description="Phorbol-ester/DAG-type" evidence="13">
    <location>
        <begin position="38"/>
        <end position="85"/>
    </location>
</feature>
<feature type="compositionally biased region" description="Low complexity" evidence="11">
    <location>
        <begin position="1209"/>
        <end position="1247"/>
    </location>
</feature>
<feature type="compositionally biased region" description="Polar residues" evidence="11">
    <location>
        <begin position="846"/>
        <end position="862"/>
    </location>
</feature>
<evidence type="ECO:0000259" key="12">
    <source>
        <dbReference type="PROSITE" id="PS50001"/>
    </source>
</evidence>
<reference evidence="17" key="2">
    <citation type="journal article" date="2013" name="Nat. Genet.">
        <title>The genome of the platyfish, Xiphophorus maculatus, provides insights into evolutionary adaptation and several complex traits.</title>
        <authorList>
            <person name="Schartl M."/>
            <person name="Walter R.B."/>
            <person name="Shen Y."/>
            <person name="Garcia T."/>
            <person name="Catchen J."/>
            <person name="Amores A."/>
            <person name="Braasch I."/>
            <person name="Chalopin D."/>
            <person name="Volff J.N."/>
            <person name="Lesch K.P."/>
            <person name="Bisazza A."/>
            <person name="Minx P."/>
            <person name="Hillier L."/>
            <person name="Wilson R.K."/>
            <person name="Fuerstenberg S."/>
            <person name="Boore J."/>
            <person name="Searle S."/>
            <person name="Postlethwait J.H."/>
            <person name="Warren W.C."/>
        </authorList>
    </citation>
    <scope>NUCLEOTIDE SEQUENCE [LARGE SCALE GENOMIC DNA]</scope>
    <source>
        <strain evidence="17">JP 163 A</strain>
    </source>
</reference>
<feature type="compositionally biased region" description="Polar residues" evidence="11">
    <location>
        <begin position="1145"/>
        <end position="1165"/>
    </location>
</feature>
<evidence type="ECO:0000256" key="9">
    <source>
        <dbReference type="ARBA" id="ARBA00022999"/>
    </source>
</evidence>
<dbReference type="CDD" id="cd09927">
    <property type="entry name" value="SH2_Tensin_like"/>
    <property type="match status" value="1"/>
</dbReference>
<dbReference type="CDD" id="cd01213">
    <property type="entry name" value="PTB_tensin"/>
    <property type="match status" value="1"/>
</dbReference>
<dbReference type="CDD" id="cd20888">
    <property type="entry name" value="C1_TNS1_v"/>
    <property type="match status" value="1"/>
</dbReference>
<evidence type="ECO:0000313" key="16">
    <source>
        <dbReference type="Ensembl" id="ENSXMAP00000009317.2"/>
    </source>
</evidence>
<dbReference type="SUPFAM" id="SSF55550">
    <property type="entry name" value="SH2 domain"/>
    <property type="match status" value="1"/>
</dbReference>
<feature type="compositionally biased region" description="Polar residues" evidence="11">
    <location>
        <begin position="748"/>
        <end position="758"/>
    </location>
</feature>
<dbReference type="HOGENOM" id="CLU_002189_2_0_1"/>
<dbReference type="Pfam" id="PF00017">
    <property type="entry name" value="SH2"/>
    <property type="match status" value="1"/>
</dbReference>
<dbReference type="InterPro" id="IPR029021">
    <property type="entry name" value="Prot-tyrosine_phosphatase-like"/>
</dbReference>
<evidence type="ECO:0000256" key="7">
    <source>
        <dbReference type="ARBA" id="ARBA00022912"/>
    </source>
</evidence>
<dbReference type="FunFam" id="3.30.505.10:FF:000002">
    <property type="entry name" value="Tensin 1"/>
    <property type="match status" value="1"/>
</dbReference>
<keyword evidence="6" id="KW-0862">Zinc</keyword>
<evidence type="ECO:0000256" key="10">
    <source>
        <dbReference type="PROSITE-ProRule" id="PRU00191"/>
    </source>
</evidence>
<feature type="region of interest" description="Disordered" evidence="11">
    <location>
        <begin position="524"/>
        <end position="560"/>
    </location>
</feature>
<feature type="compositionally biased region" description="Polar residues" evidence="11">
    <location>
        <begin position="892"/>
        <end position="910"/>
    </location>
</feature>
<feature type="domain" description="Phosphatase tensin-type" evidence="14">
    <location>
        <begin position="129"/>
        <end position="301"/>
    </location>
</feature>
<evidence type="ECO:0000256" key="4">
    <source>
        <dbReference type="ARBA" id="ARBA00022723"/>
    </source>
</evidence>
<keyword evidence="8" id="KW-0965">Cell junction</keyword>
<dbReference type="SUPFAM" id="SSF49562">
    <property type="entry name" value="C2 domain (Calcium/lipid-binding domain, CaLB)"/>
    <property type="match status" value="1"/>
</dbReference>
<evidence type="ECO:0000256" key="1">
    <source>
        <dbReference type="ARBA" id="ARBA00004246"/>
    </source>
</evidence>
<name>M4A4C3_XIPMA</name>
<dbReference type="PROSITE" id="PS00479">
    <property type="entry name" value="ZF_DAG_PE_1"/>
    <property type="match status" value="1"/>
</dbReference>
<feature type="region of interest" description="Disordered" evidence="11">
    <location>
        <begin position="1120"/>
        <end position="1265"/>
    </location>
</feature>
<evidence type="ECO:0000256" key="8">
    <source>
        <dbReference type="ARBA" id="ARBA00022949"/>
    </source>
</evidence>
<feature type="region of interest" description="Disordered" evidence="11">
    <location>
        <begin position="1315"/>
        <end position="1474"/>
    </location>
</feature>
<organism evidence="16 17">
    <name type="scientific">Xiphophorus maculatus</name>
    <name type="common">Southern platyfish</name>
    <name type="synonym">Platypoecilus maculatus</name>
    <dbReference type="NCBI Taxonomy" id="8083"/>
    <lineage>
        <taxon>Eukaryota</taxon>
        <taxon>Metazoa</taxon>
        <taxon>Chordata</taxon>
        <taxon>Craniata</taxon>
        <taxon>Vertebrata</taxon>
        <taxon>Euteleostomi</taxon>
        <taxon>Actinopterygii</taxon>
        <taxon>Neopterygii</taxon>
        <taxon>Teleostei</taxon>
        <taxon>Neoteleostei</taxon>
        <taxon>Acanthomorphata</taxon>
        <taxon>Ovalentaria</taxon>
        <taxon>Atherinomorphae</taxon>
        <taxon>Cyprinodontiformes</taxon>
        <taxon>Poeciliidae</taxon>
        <taxon>Poeciliinae</taxon>
        <taxon>Xiphophorus</taxon>
    </lineage>
</organism>
<dbReference type="Ensembl" id="ENSXMAT00000009331.2">
    <property type="protein sequence ID" value="ENSXMAP00000009317.2"/>
    <property type="gene ID" value="ENSXMAG00000009264.2"/>
</dbReference>
<dbReference type="SMART" id="SM00109">
    <property type="entry name" value="C1"/>
    <property type="match status" value="1"/>
</dbReference>
<comment type="similarity">
    <text evidence="2">Belongs to the PTEN phosphatase protein family.</text>
</comment>
<keyword evidence="17" id="KW-1185">Reference proteome</keyword>
<dbReference type="PANTHER" id="PTHR45734">
    <property type="entry name" value="TENSIN"/>
    <property type="match status" value="1"/>
</dbReference>
<dbReference type="SMART" id="SM00252">
    <property type="entry name" value="SH2"/>
    <property type="match status" value="1"/>
</dbReference>
<dbReference type="InParanoid" id="M4A4C3"/>
<dbReference type="SMART" id="SM00462">
    <property type="entry name" value="PTB"/>
    <property type="match status" value="1"/>
</dbReference>
<evidence type="ECO:0000259" key="13">
    <source>
        <dbReference type="PROSITE" id="PS50081"/>
    </source>
</evidence>
<evidence type="ECO:0000256" key="6">
    <source>
        <dbReference type="ARBA" id="ARBA00022833"/>
    </source>
</evidence>
<dbReference type="Proteomes" id="UP000002852">
    <property type="component" value="Unassembled WGS sequence"/>
</dbReference>
<dbReference type="OMA" id="HQNPNDH"/>
<dbReference type="InterPro" id="IPR051484">
    <property type="entry name" value="Tensin_PTEN_phosphatase"/>
</dbReference>
<dbReference type="FunFam" id="2.30.29.30:FF:000039">
    <property type="entry name" value="Tensin 1"/>
    <property type="match status" value="1"/>
</dbReference>
<dbReference type="InterPro" id="IPR035012">
    <property type="entry name" value="Tensin-like_SH2"/>
</dbReference>
<dbReference type="PROSITE" id="PS51182">
    <property type="entry name" value="C2_TENSIN"/>
    <property type="match status" value="1"/>
</dbReference>
<reference evidence="16" key="4">
    <citation type="submission" date="2025-09" db="UniProtKB">
        <authorList>
            <consortium name="Ensembl"/>
        </authorList>
    </citation>
    <scope>IDENTIFICATION</scope>
    <source>
        <strain evidence="16">JP 163 A</strain>
    </source>
</reference>
<feature type="region of interest" description="Disordered" evidence="11">
    <location>
        <begin position="789"/>
        <end position="809"/>
    </location>
</feature>
<reference evidence="17" key="1">
    <citation type="submission" date="2012-01" db="EMBL/GenBank/DDBJ databases">
        <authorList>
            <person name="Walter R."/>
            <person name="Schartl M."/>
            <person name="Warren W."/>
        </authorList>
    </citation>
    <scope>NUCLEOTIDE SEQUENCE [LARGE SCALE GENOMIC DNA]</scope>
    <source>
        <strain evidence="17">JP 163 A</strain>
    </source>
</reference>
<dbReference type="InterPro" id="IPR036860">
    <property type="entry name" value="SH2_dom_sf"/>
</dbReference>
<dbReference type="GO" id="GO:0046872">
    <property type="term" value="F:metal ion binding"/>
    <property type="evidence" value="ECO:0007669"/>
    <property type="project" value="UniProtKB-KW"/>
</dbReference>
<feature type="compositionally biased region" description="Polar residues" evidence="11">
    <location>
        <begin position="1377"/>
        <end position="1387"/>
    </location>
</feature>
<dbReference type="PROSITE" id="PS50081">
    <property type="entry name" value="ZF_DAG_PE_2"/>
    <property type="match status" value="1"/>
</dbReference>
<dbReference type="FunFam" id="2.60.40.1110:FF:000002">
    <property type="entry name" value="tensin-1 isoform X2"/>
    <property type="match status" value="1"/>
</dbReference>
<dbReference type="InterPro" id="IPR046349">
    <property type="entry name" value="C1-like_sf"/>
</dbReference>
<dbReference type="InterPro" id="IPR033929">
    <property type="entry name" value="Tensin_PTB"/>
</dbReference>
<dbReference type="InterPro" id="IPR002219">
    <property type="entry name" value="PKC_DAG/PE"/>
</dbReference>
<dbReference type="SMART" id="SM00404">
    <property type="entry name" value="PTPc_motif"/>
    <property type="match status" value="1"/>
</dbReference>